<dbReference type="PANTHER" id="PTHR33471">
    <property type="entry name" value="ATP-DEPENDENT ZINC METALLOPROTEASE-RELATED"/>
    <property type="match status" value="1"/>
</dbReference>
<keyword evidence="1" id="KW-1133">Transmembrane helix</keyword>
<keyword evidence="1" id="KW-0472">Membrane</keyword>
<dbReference type="GO" id="GO:0004222">
    <property type="term" value="F:metalloendopeptidase activity"/>
    <property type="evidence" value="ECO:0007669"/>
    <property type="project" value="InterPro"/>
</dbReference>
<dbReference type="GO" id="GO:0006508">
    <property type="term" value="P:proteolysis"/>
    <property type="evidence" value="ECO:0007669"/>
    <property type="project" value="UniProtKB-KW"/>
</dbReference>
<gene>
    <name evidence="2" type="ORF">BC008_09375</name>
    <name evidence="3" type="ORF">BC008_12380</name>
</gene>
<keyword evidence="3" id="KW-0378">Hydrolase</keyword>
<dbReference type="OrthoDB" id="448792at2"/>
<keyword evidence="1" id="KW-0812">Transmembrane</keyword>
<dbReference type="SUPFAM" id="SSF140990">
    <property type="entry name" value="FtsH protease domain-like"/>
    <property type="match status" value="1"/>
</dbReference>
<evidence type="ECO:0000313" key="4">
    <source>
        <dbReference type="Proteomes" id="UP000053372"/>
    </source>
</evidence>
<dbReference type="GO" id="GO:0005524">
    <property type="term" value="F:ATP binding"/>
    <property type="evidence" value="ECO:0007669"/>
    <property type="project" value="InterPro"/>
</dbReference>
<evidence type="ECO:0000313" key="2">
    <source>
        <dbReference type="EMBL" id="KST62369.1"/>
    </source>
</evidence>
<dbReference type="EMBL" id="LMTZ01000158">
    <property type="protein sequence ID" value="KST62369.1"/>
    <property type="molecule type" value="Genomic_DNA"/>
</dbReference>
<accession>A0A0V7ZF50</accession>
<organism evidence="3 4">
    <name type="scientific">Mastigocoleus testarum BC008</name>
    <dbReference type="NCBI Taxonomy" id="371196"/>
    <lineage>
        <taxon>Bacteria</taxon>
        <taxon>Bacillati</taxon>
        <taxon>Cyanobacteriota</taxon>
        <taxon>Cyanophyceae</taxon>
        <taxon>Nostocales</taxon>
        <taxon>Hapalosiphonaceae</taxon>
        <taxon>Mastigocoleus</taxon>
    </lineage>
</organism>
<evidence type="ECO:0000256" key="1">
    <source>
        <dbReference type="SAM" id="Phobius"/>
    </source>
</evidence>
<dbReference type="Gene3D" id="1.20.58.760">
    <property type="entry name" value="Peptidase M41"/>
    <property type="match status" value="1"/>
</dbReference>
<name>A0A0V7ZF50_9CYAN</name>
<dbReference type="InterPro" id="IPR037219">
    <property type="entry name" value="Peptidase_M41-like"/>
</dbReference>
<sequence>MGQVAINLIAISVFAMTMSTLLGPLLNISQTIPAIVTFAVLGIASIDNFAWEGKGGNLVLDSIARFSPKYRERIVHHEAGHFLVASLLGVAVTGYTLSAWEALQQNQLGQGGVSFDDEELAQQVEAGHISAQMLDRYCTVLMAGIAAEKLVYDEVEGGADDKSKLNAILNSLGFSPNNNKQKLRFYTLQAKTLIQDNLSNYQNLVDAMHQRKSVSECLKASK</sequence>
<dbReference type="RefSeq" id="WP_027846109.1">
    <property type="nucleotide sequence ID" value="NZ_LMTZ01000143.1"/>
</dbReference>
<keyword evidence="3" id="KW-0645">Protease</keyword>
<feature type="transmembrane region" description="Helical" evidence="1">
    <location>
        <begin position="6"/>
        <end position="25"/>
    </location>
</feature>
<dbReference type="EMBL" id="LMTZ01000143">
    <property type="protein sequence ID" value="KST63101.1"/>
    <property type="molecule type" value="Genomic_DNA"/>
</dbReference>
<dbReference type="AlphaFoldDB" id="A0A0V7ZF50"/>
<dbReference type="PANTHER" id="PTHR33471:SF7">
    <property type="entry name" value="ATP-DEPENDENT ZINC METALLOPROTEASE-RELATED"/>
    <property type="match status" value="1"/>
</dbReference>
<comment type="caution">
    <text evidence="3">The sequence shown here is derived from an EMBL/GenBank/DDBJ whole genome shotgun (WGS) entry which is preliminary data.</text>
</comment>
<keyword evidence="4" id="KW-1185">Reference proteome</keyword>
<reference evidence="3 4" key="1">
    <citation type="journal article" date="2015" name="Genome Announc.">
        <title>Draft Genome of the Euendolithic (true boring) Cyanobacterium Mastigocoleus testarum strain BC008.</title>
        <authorList>
            <person name="Guida B.S."/>
            <person name="Garcia-Pichel F."/>
        </authorList>
    </citation>
    <scope>NUCLEOTIDE SEQUENCE [LARGE SCALE GENOMIC DNA]</scope>
    <source>
        <strain evidence="3 4">BC008</strain>
    </source>
</reference>
<protein>
    <submittedName>
        <fullName evidence="3">ATP-dependent Zn protease</fullName>
    </submittedName>
</protein>
<evidence type="ECO:0000313" key="3">
    <source>
        <dbReference type="EMBL" id="KST63101.1"/>
    </source>
</evidence>
<proteinExistence type="predicted"/>
<feature type="transmembrane region" description="Helical" evidence="1">
    <location>
        <begin position="79"/>
        <end position="100"/>
    </location>
</feature>
<dbReference type="Proteomes" id="UP000053372">
    <property type="component" value="Unassembled WGS sequence"/>
</dbReference>
<dbReference type="GO" id="GO:0004176">
    <property type="term" value="F:ATP-dependent peptidase activity"/>
    <property type="evidence" value="ECO:0007669"/>
    <property type="project" value="InterPro"/>
</dbReference>